<organism evidence="1 2">
    <name type="scientific">Sodaliphilus pleomorphus</name>
    <dbReference type="NCBI Taxonomy" id="2606626"/>
    <lineage>
        <taxon>Bacteria</taxon>
        <taxon>Pseudomonadati</taxon>
        <taxon>Bacteroidota</taxon>
        <taxon>Bacteroidia</taxon>
        <taxon>Bacteroidales</taxon>
        <taxon>Muribaculaceae</taxon>
        <taxon>Sodaliphilus</taxon>
    </lineage>
</organism>
<dbReference type="RefSeq" id="WP_154328123.1">
    <property type="nucleotide sequence ID" value="NZ_CP045696.1"/>
</dbReference>
<reference evidence="1 2" key="1">
    <citation type="submission" date="2019-08" db="EMBL/GenBank/DDBJ databases">
        <title>In-depth cultivation of the pig gut microbiome towards novel bacterial diversity and tailored functional studies.</title>
        <authorList>
            <person name="Wylensek D."/>
            <person name="Hitch T.C.A."/>
            <person name="Clavel T."/>
        </authorList>
    </citation>
    <scope>NUCLEOTIDE SEQUENCE [LARGE SCALE GENOMIC DNA]</scope>
    <source>
        <strain evidence="1 2">Oil-RF-744-WCA-WT-10</strain>
    </source>
</reference>
<dbReference type="EMBL" id="VULT01000030">
    <property type="protein sequence ID" value="MSS18714.1"/>
    <property type="molecule type" value="Genomic_DNA"/>
</dbReference>
<keyword evidence="2" id="KW-1185">Reference proteome</keyword>
<dbReference type="SUPFAM" id="SSF158682">
    <property type="entry name" value="TerB-like"/>
    <property type="match status" value="1"/>
</dbReference>
<dbReference type="InterPro" id="IPR029024">
    <property type="entry name" value="TerB-like"/>
</dbReference>
<proteinExistence type="predicted"/>
<sequence>MIDSNLFNSHEKAVVVSLLIEMANVDDNVAFEELVTTNNIFARLGIDRDTFETGRALDTKYAIEAVKAMTDEQKIVLGKLLVEVIDADDKVTHAELALLNHICRQSGIDVILNKKEEKSPTEKSEKTRK</sequence>
<dbReference type="CDD" id="cd07177">
    <property type="entry name" value="terB_like"/>
    <property type="match status" value="1"/>
</dbReference>
<dbReference type="AlphaFoldDB" id="A0A6L5XGQ3"/>
<evidence type="ECO:0000313" key="1">
    <source>
        <dbReference type="EMBL" id="MSS18714.1"/>
    </source>
</evidence>
<comment type="caution">
    <text evidence="1">The sequence shown here is derived from an EMBL/GenBank/DDBJ whole genome shotgun (WGS) entry which is preliminary data.</text>
</comment>
<name>A0A6L5XGQ3_9BACT</name>
<gene>
    <name evidence="1" type="ORF">FYJ29_13245</name>
</gene>
<dbReference type="Gene3D" id="1.10.3680.10">
    <property type="entry name" value="TerB-like"/>
    <property type="match status" value="1"/>
</dbReference>
<accession>A0A6L5XGQ3</accession>
<dbReference type="Proteomes" id="UP000483362">
    <property type="component" value="Unassembled WGS sequence"/>
</dbReference>
<protein>
    <submittedName>
        <fullName evidence="1">TerB family tellurite resistance protein</fullName>
    </submittedName>
</protein>
<evidence type="ECO:0000313" key="2">
    <source>
        <dbReference type="Proteomes" id="UP000483362"/>
    </source>
</evidence>